<feature type="non-terminal residue" evidence="2">
    <location>
        <position position="49"/>
    </location>
</feature>
<keyword evidence="1" id="KW-0812">Transmembrane</keyword>
<keyword evidence="1" id="KW-1133">Transmembrane helix</keyword>
<evidence type="ECO:0008006" key="3">
    <source>
        <dbReference type="Google" id="ProtNLM"/>
    </source>
</evidence>
<dbReference type="AlphaFoldDB" id="B7FG98"/>
<keyword evidence="1" id="KW-0472">Membrane</keyword>
<organism evidence="2">
    <name type="scientific">Medicago truncatula</name>
    <name type="common">Barrel medic</name>
    <name type="synonym">Medicago tribuloides</name>
    <dbReference type="NCBI Taxonomy" id="3880"/>
    <lineage>
        <taxon>Eukaryota</taxon>
        <taxon>Viridiplantae</taxon>
        <taxon>Streptophyta</taxon>
        <taxon>Embryophyta</taxon>
        <taxon>Tracheophyta</taxon>
        <taxon>Spermatophyta</taxon>
        <taxon>Magnoliopsida</taxon>
        <taxon>eudicotyledons</taxon>
        <taxon>Gunneridae</taxon>
        <taxon>Pentapetalae</taxon>
        <taxon>rosids</taxon>
        <taxon>fabids</taxon>
        <taxon>Fabales</taxon>
        <taxon>Fabaceae</taxon>
        <taxon>Papilionoideae</taxon>
        <taxon>50 kb inversion clade</taxon>
        <taxon>NPAAA clade</taxon>
        <taxon>Hologalegina</taxon>
        <taxon>IRL clade</taxon>
        <taxon>Trifolieae</taxon>
        <taxon>Medicago</taxon>
    </lineage>
</organism>
<reference evidence="2" key="1">
    <citation type="submission" date="2008-12" db="EMBL/GenBank/DDBJ databases">
        <title>Medicago truncatula full length cdna cloning project.</title>
        <authorList>
            <person name="Moskal W."/>
            <person name="Chan A."/>
            <person name="Cheung F."/>
            <person name="Xiao Y."/>
            <person name="Town C.D."/>
        </authorList>
    </citation>
    <scope>NUCLEOTIDE SEQUENCE</scope>
</reference>
<evidence type="ECO:0000256" key="1">
    <source>
        <dbReference type="SAM" id="Phobius"/>
    </source>
</evidence>
<sequence length="49" mass="5675">MCDEKLGTFISRIAIIDNRQVDEIYIMITVLLFNVAHVIILVVTKKKKK</sequence>
<protein>
    <recommendedName>
        <fullName evidence="3">Transmembrane protein</fullName>
    </recommendedName>
</protein>
<name>B7FG98_MEDTR</name>
<dbReference type="EMBL" id="BT051064">
    <property type="protein sequence ID" value="ACJ83730.1"/>
    <property type="molecule type" value="mRNA"/>
</dbReference>
<feature type="transmembrane region" description="Helical" evidence="1">
    <location>
        <begin position="24"/>
        <end position="43"/>
    </location>
</feature>
<proteinExistence type="evidence at transcript level"/>
<accession>B7FG98</accession>
<evidence type="ECO:0000313" key="2">
    <source>
        <dbReference type="EMBL" id="ACJ83730.1"/>
    </source>
</evidence>